<reference evidence="2" key="1">
    <citation type="journal article" date="2019" name="Int. J. Syst. Evol. Microbiol.">
        <title>The Global Catalogue of Microorganisms (GCM) 10K type strain sequencing project: providing services to taxonomists for standard genome sequencing and annotation.</title>
        <authorList>
            <consortium name="The Broad Institute Genomics Platform"/>
            <consortium name="The Broad Institute Genome Sequencing Center for Infectious Disease"/>
            <person name="Wu L."/>
            <person name="Ma J."/>
        </authorList>
    </citation>
    <scope>NUCLEOTIDE SEQUENCE [LARGE SCALE GENOMIC DNA]</scope>
    <source>
        <strain evidence="2">JCM 17809</strain>
    </source>
</reference>
<sequence>MTSDPSLHDEQLEEEIRLVGALVLAASQSSGRLTQAAIDGILGVGEWPAADGAGAPGR</sequence>
<gene>
    <name evidence="1" type="ORF">GCM10023168_31820</name>
</gene>
<protein>
    <recommendedName>
        <fullName evidence="3">HTH iclR-type domain-containing protein</fullName>
    </recommendedName>
</protein>
<keyword evidence="2" id="KW-1185">Reference proteome</keyword>
<accession>A0ABP8KPB7</accession>
<dbReference type="Proteomes" id="UP001500945">
    <property type="component" value="Unassembled WGS sequence"/>
</dbReference>
<comment type="caution">
    <text evidence="1">The sequence shown here is derived from an EMBL/GenBank/DDBJ whole genome shotgun (WGS) entry which is preliminary data.</text>
</comment>
<dbReference type="RefSeq" id="WP_345207764.1">
    <property type="nucleotide sequence ID" value="NZ_BAABGM010000022.1"/>
</dbReference>
<evidence type="ECO:0000313" key="1">
    <source>
        <dbReference type="EMBL" id="GAA4411218.1"/>
    </source>
</evidence>
<evidence type="ECO:0008006" key="3">
    <source>
        <dbReference type="Google" id="ProtNLM"/>
    </source>
</evidence>
<name>A0ABP8KPB7_9MICO</name>
<evidence type="ECO:0000313" key="2">
    <source>
        <dbReference type="Proteomes" id="UP001500945"/>
    </source>
</evidence>
<organism evidence="1 2">
    <name type="scientific">Fodinibacter luteus</name>
    <dbReference type="NCBI Taxonomy" id="552064"/>
    <lineage>
        <taxon>Bacteria</taxon>
        <taxon>Bacillati</taxon>
        <taxon>Actinomycetota</taxon>
        <taxon>Actinomycetes</taxon>
        <taxon>Micrococcales</taxon>
        <taxon>Intrasporangiaceae</taxon>
        <taxon>Fodinibacter (ex Wang et al. 2009)</taxon>
    </lineage>
</organism>
<dbReference type="EMBL" id="BAABGM010000022">
    <property type="protein sequence ID" value="GAA4411218.1"/>
    <property type="molecule type" value="Genomic_DNA"/>
</dbReference>
<proteinExistence type="predicted"/>